<accession>A0A9P4MD75</accession>
<comment type="caution">
    <text evidence="1">The sequence shown here is derived from an EMBL/GenBank/DDBJ whole genome shotgun (WGS) entry which is preliminary data.</text>
</comment>
<protein>
    <submittedName>
        <fullName evidence="1">Uncharacterized protein</fullName>
    </submittedName>
</protein>
<evidence type="ECO:0000313" key="2">
    <source>
        <dbReference type="Proteomes" id="UP000799439"/>
    </source>
</evidence>
<name>A0A9P4MD75_9PEZI</name>
<keyword evidence="2" id="KW-1185">Reference proteome</keyword>
<dbReference type="AlphaFoldDB" id="A0A9P4MD75"/>
<reference evidence="1" key="1">
    <citation type="journal article" date="2020" name="Stud. Mycol.">
        <title>101 Dothideomycetes genomes: a test case for predicting lifestyles and emergence of pathogens.</title>
        <authorList>
            <person name="Haridas S."/>
            <person name="Albert R."/>
            <person name="Binder M."/>
            <person name="Bloem J."/>
            <person name="Labutti K."/>
            <person name="Salamov A."/>
            <person name="Andreopoulos B."/>
            <person name="Baker S."/>
            <person name="Barry K."/>
            <person name="Bills G."/>
            <person name="Bluhm B."/>
            <person name="Cannon C."/>
            <person name="Castanera R."/>
            <person name="Culley D."/>
            <person name="Daum C."/>
            <person name="Ezra D."/>
            <person name="Gonzalez J."/>
            <person name="Henrissat B."/>
            <person name="Kuo A."/>
            <person name="Liang C."/>
            <person name="Lipzen A."/>
            <person name="Lutzoni F."/>
            <person name="Magnuson J."/>
            <person name="Mondo S."/>
            <person name="Nolan M."/>
            <person name="Ohm R."/>
            <person name="Pangilinan J."/>
            <person name="Park H.-J."/>
            <person name="Ramirez L."/>
            <person name="Alfaro M."/>
            <person name="Sun H."/>
            <person name="Tritt A."/>
            <person name="Yoshinaga Y."/>
            <person name="Zwiers L.-H."/>
            <person name="Turgeon B."/>
            <person name="Goodwin S."/>
            <person name="Spatafora J."/>
            <person name="Crous P."/>
            <person name="Grigoriev I."/>
        </authorList>
    </citation>
    <scope>NUCLEOTIDE SEQUENCE</scope>
    <source>
        <strain evidence="1">CBS 260.36</strain>
    </source>
</reference>
<dbReference type="EMBL" id="ML996091">
    <property type="protein sequence ID" value="KAF2149595.1"/>
    <property type="molecule type" value="Genomic_DNA"/>
</dbReference>
<gene>
    <name evidence="1" type="ORF">K461DRAFT_49055</name>
</gene>
<evidence type="ECO:0000313" key="1">
    <source>
        <dbReference type="EMBL" id="KAF2149595.1"/>
    </source>
</evidence>
<organism evidence="1 2">
    <name type="scientific">Myriangium duriaei CBS 260.36</name>
    <dbReference type="NCBI Taxonomy" id="1168546"/>
    <lineage>
        <taxon>Eukaryota</taxon>
        <taxon>Fungi</taxon>
        <taxon>Dikarya</taxon>
        <taxon>Ascomycota</taxon>
        <taxon>Pezizomycotina</taxon>
        <taxon>Dothideomycetes</taxon>
        <taxon>Dothideomycetidae</taxon>
        <taxon>Myriangiales</taxon>
        <taxon>Myriangiaceae</taxon>
        <taxon>Myriangium</taxon>
    </lineage>
</organism>
<proteinExistence type="predicted"/>
<sequence>MMSTSMPPRDRLGWTTEDYRGAILPITHYTFTQTSKTTHLLLHPWCGLHIRILKEHARRRPRSGSKIPCLACVLELALVAATRRDDDQRLKGHGFRDHGTGETRSSIHGWQRPFRSVTIGIGYENATILEIIHRVSRVIVVQGGNCARKASGRLDVWRGTDGSLMTGDRAAWMWIFPVPQHLG</sequence>
<dbReference type="Proteomes" id="UP000799439">
    <property type="component" value="Unassembled WGS sequence"/>
</dbReference>